<dbReference type="InterPro" id="IPR050889">
    <property type="entry name" value="Dendritic_Spine_Reg/Scaffold"/>
</dbReference>
<feature type="compositionally biased region" description="Polar residues" evidence="5">
    <location>
        <begin position="356"/>
        <end position="368"/>
    </location>
</feature>
<evidence type="ECO:0000256" key="4">
    <source>
        <dbReference type="SAM" id="Coils"/>
    </source>
</evidence>
<feature type="non-terminal residue" evidence="6">
    <location>
        <position position="735"/>
    </location>
</feature>
<dbReference type="InterPro" id="IPR036770">
    <property type="entry name" value="Ankyrin_rpt-contain_sf"/>
</dbReference>
<comment type="caution">
    <text evidence="6">The sequence shown here is derived from an EMBL/GenBank/DDBJ whole genome shotgun (WGS) entry which is preliminary data.</text>
</comment>
<dbReference type="SUPFAM" id="SSF48403">
    <property type="entry name" value="Ankyrin repeat"/>
    <property type="match status" value="1"/>
</dbReference>
<evidence type="ECO:0000256" key="2">
    <source>
        <dbReference type="ARBA" id="ARBA00023043"/>
    </source>
</evidence>
<dbReference type="Pfam" id="PF13637">
    <property type="entry name" value="Ank_4"/>
    <property type="match status" value="1"/>
</dbReference>
<dbReference type="SMART" id="SM00248">
    <property type="entry name" value="ANK"/>
    <property type="match status" value="8"/>
</dbReference>
<evidence type="ECO:0000313" key="7">
    <source>
        <dbReference type="Proteomes" id="UP000555367"/>
    </source>
</evidence>
<dbReference type="Gene3D" id="1.25.40.20">
    <property type="entry name" value="Ankyrin repeat-containing domain"/>
    <property type="match status" value="4"/>
</dbReference>
<dbReference type="EMBL" id="VZTQ01003507">
    <property type="protein sequence ID" value="NXT33792.1"/>
    <property type="molecule type" value="Genomic_DNA"/>
</dbReference>
<feature type="compositionally biased region" description="Basic residues" evidence="5">
    <location>
        <begin position="628"/>
        <end position="644"/>
    </location>
</feature>
<feature type="repeat" description="ANK" evidence="3">
    <location>
        <begin position="107"/>
        <end position="139"/>
    </location>
</feature>
<name>A0A7L3BMU7_PELUR</name>
<keyword evidence="2 3" id="KW-0040">ANK repeat</keyword>
<dbReference type="AlphaFoldDB" id="A0A7L3BMU7"/>
<dbReference type="FunFam" id="1.25.40.20:FF:000122">
    <property type="entry name" value="ankyrin repeat domain-containing protein 6"/>
    <property type="match status" value="1"/>
</dbReference>
<feature type="compositionally biased region" description="Basic and acidic residues" evidence="5">
    <location>
        <begin position="315"/>
        <end position="326"/>
    </location>
</feature>
<dbReference type="PROSITE" id="PS50088">
    <property type="entry name" value="ANK_REPEAT"/>
    <property type="match status" value="6"/>
</dbReference>
<feature type="compositionally biased region" description="Basic residues" evidence="5">
    <location>
        <begin position="269"/>
        <end position="279"/>
    </location>
</feature>
<protein>
    <submittedName>
        <fullName evidence="6">ANKR6 protein</fullName>
    </submittedName>
</protein>
<feature type="compositionally biased region" description="Basic and acidic residues" evidence="5">
    <location>
        <begin position="280"/>
        <end position="296"/>
    </location>
</feature>
<organism evidence="6 7">
    <name type="scientific">Pelecanoides urinatrix</name>
    <name type="common">Common diving petrel</name>
    <name type="synonym">Procellaria urinatrix</name>
    <dbReference type="NCBI Taxonomy" id="37079"/>
    <lineage>
        <taxon>Eukaryota</taxon>
        <taxon>Metazoa</taxon>
        <taxon>Chordata</taxon>
        <taxon>Craniata</taxon>
        <taxon>Vertebrata</taxon>
        <taxon>Euteleostomi</taxon>
        <taxon>Archelosauria</taxon>
        <taxon>Archosauria</taxon>
        <taxon>Dinosauria</taxon>
        <taxon>Saurischia</taxon>
        <taxon>Theropoda</taxon>
        <taxon>Coelurosauria</taxon>
        <taxon>Aves</taxon>
        <taxon>Neognathae</taxon>
        <taxon>Neoaves</taxon>
        <taxon>Aequornithes</taxon>
        <taxon>Procellariiformes</taxon>
        <taxon>Procellariidae</taxon>
        <taxon>Pelecanoides</taxon>
    </lineage>
</organism>
<accession>A0A7L3BMU7</accession>
<reference evidence="6 7" key="1">
    <citation type="submission" date="2019-09" db="EMBL/GenBank/DDBJ databases">
        <title>Bird 10,000 Genomes (B10K) Project - Family phase.</title>
        <authorList>
            <person name="Zhang G."/>
        </authorList>
    </citation>
    <scope>NUCLEOTIDE SEQUENCE [LARGE SCALE GENOMIC DNA]</scope>
    <source>
        <strain evidence="6">B10K-DU-012-45</strain>
    </source>
</reference>
<evidence type="ECO:0000256" key="3">
    <source>
        <dbReference type="PROSITE-ProRule" id="PRU00023"/>
    </source>
</evidence>
<dbReference type="OrthoDB" id="424503at2759"/>
<dbReference type="PANTHER" id="PTHR24166:SF48">
    <property type="entry name" value="PROTEIN VAPYRIN"/>
    <property type="match status" value="1"/>
</dbReference>
<feature type="coiled-coil region" evidence="4">
    <location>
        <begin position="703"/>
        <end position="730"/>
    </location>
</feature>
<dbReference type="FunFam" id="1.25.40.20:FF:000357">
    <property type="entry name" value="ankyrin repeat domain-containing protein 6 isoform X1"/>
    <property type="match status" value="1"/>
</dbReference>
<feature type="repeat" description="ANK" evidence="3">
    <location>
        <begin position="206"/>
        <end position="238"/>
    </location>
</feature>
<feature type="repeat" description="ANK" evidence="3">
    <location>
        <begin position="173"/>
        <end position="205"/>
    </location>
</feature>
<feature type="repeat" description="ANK" evidence="3">
    <location>
        <begin position="74"/>
        <end position="106"/>
    </location>
</feature>
<proteinExistence type="predicted"/>
<dbReference type="PRINTS" id="PR01415">
    <property type="entry name" value="ANKYRIN"/>
</dbReference>
<gene>
    <name evidence="6" type="primary">Ankrd6</name>
    <name evidence="6" type="ORF">PELURI_R06880</name>
</gene>
<keyword evidence="1" id="KW-0677">Repeat</keyword>
<feature type="region of interest" description="Disordered" evidence="5">
    <location>
        <begin position="605"/>
        <end position="665"/>
    </location>
</feature>
<dbReference type="PANTHER" id="PTHR24166">
    <property type="entry name" value="ROLLING PEBBLES, ISOFORM B"/>
    <property type="match status" value="1"/>
</dbReference>
<evidence type="ECO:0000256" key="5">
    <source>
        <dbReference type="SAM" id="MobiDB-lite"/>
    </source>
</evidence>
<evidence type="ECO:0000256" key="1">
    <source>
        <dbReference type="ARBA" id="ARBA00022737"/>
    </source>
</evidence>
<evidence type="ECO:0000313" key="6">
    <source>
        <dbReference type="EMBL" id="NXT33792.1"/>
    </source>
</evidence>
<dbReference type="Pfam" id="PF12796">
    <property type="entry name" value="Ank_2"/>
    <property type="match status" value="2"/>
</dbReference>
<keyword evidence="4" id="KW-0175">Coiled coil</keyword>
<feature type="repeat" description="ANK" evidence="3">
    <location>
        <begin position="140"/>
        <end position="172"/>
    </location>
</feature>
<dbReference type="InterPro" id="IPR002110">
    <property type="entry name" value="Ankyrin_rpt"/>
</dbReference>
<dbReference type="PROSITE" id="PS50297">
    <property type="entry name" value="ANK_REP_REGION"/>
    <property type="match status" value="6"/>
</dbReference>
<dbReference type="Proteomes" id="UP000555367">
    <property type="component" value="Unassembled WGS sequence"/>
</dbReference>
<keyword evidence="7" id="KW-1185">Reference proteome</keyword>
<sequence>MSQQDVVAVLSERLLVAAYKGQVENVVQLINKGAKVAVTKHGRTPLHLAAHRGHLHVVQVLLKAGCDLDIQDDGDQTALHRAAVVGNTDVIASLIQEGCALDRQDKDGNTALHEACWHGFSQSAKVLVKAGANVLAKNKAGNTPLHLACQNSHSQSTRVLLLGGSRADLKNNAGDTCLHVAARYNHLPIVRVLLSAFCSVHEKNQAGDTALHVAAALNHRKVVKLLLEAGADASVVNNAGQTPLEVARQHNNPEVALLLTKASQVSRFNRGRSLRKKRERLKEERRAQSVPRDEVVQSKGSVSAADDTPSSDQPPQRKSDLKDEPRSTSPDPKGKKSKKKKPKEKVSALSDPISPADQQTLPQPQQNVPKRRSKHHCSSPPPPHEVRAYQLYTLYRGKDGKVMQAPINGCRCEPLINKLENQLEATVEEIKAEFGTVQDKMNVKLGQMESKTQHQLRVLDKLMAERLSAERTECLHRLQQHTELEKNEGEKRQISLVDELKTWCMLKIQNLELKLSGDSRSSRPKSTLSTCESLTETLDTENNPHSTEQQLIVGGPVSSAPAQDVRPKDKAVTASTFHRCQQELPSSELLGSKLRHVKVQAALQPLTEPAKTEPQSGYFIDKGTQTKKSSKSGQSRHKALHHAGAHQSQEQQPSALPAGQPPAPVLRDTSQALEITQYFFEAVSTQMEKWYERKIEEARCQANQKAQQDKAALKEHIKSLEEELSKLRTKVQKES</sequence>
<feature type="repeat" description="ANK" evidence="3">
    <location>
        <begin position="41"/>
        <end position="73"/>
    </location>
</feature>
<feature type="region of interest" description="Disordered" evidence="5">
    <location>
        <begin position="269"/>
        <end position="385"/>
    </location>
</feature>
<dbReference type="Pfam" id="PF00023">
    <property type="entry name" value="Ank"/>
    <property type="match status" value="1"/>
</dbReference>
<feature type="non-terminal residue" evidence="6">
    <location>
        <position position="1"/>
    </location>
</feature>